<keyword evidence="4" id="KW-1185">Reference proteome</keyword>
<dbReference type="GO" id="GO:0005868">
    <property type="term" value="C:cytoplasmic dynein complex"/>
    <property type="evidence" value="ECO:0007669"/>
    <property type="project" value="TreeGrafter"/>
</dbReference>
<sequence length="159" mass="18014">MDEENAPSVDPKDAFSTGIVSQVDHPKFSEKGKELSHESVAPQNSYQIKPSFQDTFKEAPVKEVVINVQQNTLYGQTYDADSAKKWTIRMANEINEKIKDIGMKRFRHVVQVIIGERKGQGVKSGIRCTWDSETDTCSSEVFMNDTIFCVITVFAVFHY</sequence>
<dbReference type="Proteomes" id="UP001152799">
    <property type="component" value="Chromosome 13"/>
</dbReference>
<reference evidence="3" key="1">
    <citation type="submission" date="2022-01" db="EMBL/GenBank/DDBJ databases">
        <authorList>
            <person name="King R."/>
        </authorList>
    </citation>
    <scope>NUCLEOTIDE SEQUENCE</scope>
</reference>
<dbReference type="CDD" id="cd21459">
    <property type="entry name" value="DLC-like_TCTEX1D2"/>
    <property type="match status" value="1"/>
</dbReference>
<protein>
    <recommendedName>
        <fullName evidence="5">Dynein light chain</fullName>
    </recommendedName>
</protein>
<dbReference type="OrthoDB" id="10260741at2759"/>
<dbReference type="AlphaFoldDB" id="A0A9N9MH68"/>
<evidence type="ECO:0000313" key="3">
    <source>
        <dbReference type="EMBL" id="CAG9763072.1"/>
    </source>
</evidence>
<name>A0A9N9MH68_9CUCU</name>
<comment type="similarity">
    <text evidence="1">Belongs to the dynein light chain Tctex-type family.</text>
</comment>
<dbReference type="EMBL" id="OU892289">
    <property type="protein sequence ID" value="CAG9763072.1"/>
    <property type="molecule type" value="Genomic_DNA"/>
</dbReference>
<dbReference type="PANTHER" id="PTHR21255">
    <property type="entry name" value="T-COMPLEX-ASSOCIATED-TESTIS-EXPRESSED 1/ DYNEIN LIGHT CHAIN"/>
    <property type="match status" value="1"/>
</dbReference>
<dbReference type="GO" id="GO:0005737">
    <property type="term" value="C:cytoplasm"/>
    <property type="evidence" value="ECO:0007669"/>
    <property type="project" value="TreeGrafter"/>
</dbReference>
<dbReference type="GO" id="GO:0045505">
    <property type="term" value="F:dynein intermediate chain binding"/>
    <property type="evidence" value="ECO:0007669"/>
    <property type="project" value="TreeGrafter"/>
</dbReference>
<feature type="compositionally biased region" description="Basic and acidic residues" evidence="2">
    <location>
        <begin position="24"/>
        <end position="37"/>
    </location>
</feature>
<dbReference type="InterPro" id="IPR005334">
    <property type="entry name" value="Tctex-1-like"/>
</dbReference>
<evidence type="ECO:0000313" key="4">
    <source>
        <dbReference type="Proteomes" id="UP001152799"/>
    </source>
</evidence>
<gene>
    <name evidence="3" type="ORF">CEUTPL_LOCUS3742</name>
</gene>
<dbReference type="Gene3D" id="3.30.1140.40">
    <property type="entry name" value="Tctex-1"/>
    <property type="match status" value="1"/>
</dbReference>
<dbReference type="Pfam" id="PF03645">
    <property type="entry name" value="Tctex-1"/>
    <property type="match status" value="1"/>
</dbReference>
<dbReference type="PANTHER" id="PTHR21255:SF7">
    <property type="entry name" value="DYNEIN LIGHT CHAIN TCTEX-TYPE PROTEIN 2B"/>
    <property type="match status" value="1"/>
</dbReference>
<dbReference type="GO" id="GO:0007018">
    <property type="term" value="P:microtubule-based movement"/>
    <property type="evidence" value="ECO:0007669"/>
    <property type="project" value="TreeGrafter"/>
</dbReference>
<evidence type="ECO:0000256" key="2">
    <source>
        <dbReference type="SAM" id="MobiDB-lite"/>
    </source>
</evidence>
<accession>A0A9N9MH68</accession>
<dbReference type="InterPro" id="IPR038586">
    <property type="entry name" value="Tctex-1-like_sf"/>
</dbReference>
<feature type="region of interest" description="Disordered" evidence="2">
    <location>
        <begin position="1"/>
        <end position="42"/>
    </location>
</feature>
<evidence type="ECO:0008006" key="5">
    <source>
        <dbReference type="Google" id="ProtNLM"/>
    </source>
</evidence>
<organism evidence="3 4">
    <name type="scientific">Ceutorhynchus assimilis</name>
    <name type="common">cabbage seed weevil</name>
    <dbReference type="NCBI Taxonomy" id="467358"/>
    <lineage>
        <taxon>Eukaryota</taxon>
        <taxon>Metazoa</taxon>
        <taxon>Ecdysozoa</taxon>
        <taxon>Arthropoda</taxon>
        <taxon>Hexapoda</taxon>
        <taxon>Insecta</taxon>
        <taxon>Pterygota</taxon>
        <taxon>Neoptera</taxon>
        <taxon>Endopterygota</taxon>
        <taxon>Coleoptera</taxon>
        <taxon>Polyphaga</taxon>
        <taxon>Cucujiformia</taxon>
        <taxon>Curculionidae</taxon>
        <taxon>Ceutorhynchinae</taxon>
        <taxon>Ceutorhynchus</taxon>
    </lineage>
</organism>
<evidence type="ECO:0000256" key="1">
    <source>
        <dbReference type="ARBA" id="ARBA00005361"/>
    </source>
</evidence>
<proteinExistence type="inferred from homology"/>